<dbReference type="PANTHER" id="PTHR10996:SF179">
    <property type="entry name" value="D-ISOMER SPECIFIC 2-HYDROXYACID DEHYDROGENASE FAMILY PROTEIN-RELATED"/>
    <property type="match status" value="1"/>
</dbReference>
<comment type="caution">
    <text evidence="2">The sequence shown here is derived from an EMBL/GenBank/DDBJ whole genome shotgun (WGS) entry which is preliminary data.</text>
</comment>
<reference evidence="2" key="1">
    <citation type="submission" date="2023-07" db="EMBL/GenBank/DDBJ databases">
        <title>draft genome sequence of fig (Ficus carica).</title>
        <authorList>
            <person name="Takahashi T."/>
            <person name="Nishimura K."/>
        </authorList>
    </citation>
    <scope>NUCLEOTIDE SEQUENCE</scope>
</reference>
<proteinExistence type="predicted"/>
<dbReference type="PANTHER" id="PTHR10996">
    <property type="entry name" value="2-HYDROXYACID DEHYDROGENASE-RELATED"/>
    <property type="match status" value="1"/>
</dbReference>
<keyword evidence="3" id="KW-1185">Reference proteome</keyword>
<organism evidence="2 3">
    <name type="scientific">Ficus carica</name>
    <name type="common">Common fig</name>
    <dbReference type="NCBI Taxonomy" id="3494"/>
    <lineage>
        <taxon>Eukaryota</taxon>
        <taxon>Viridiplantae</taxon>
        <taxon>Streptophyta</taxon>
        <taxon>Embryophyta</taxon>
        <taxon>Tracheophyta</taxon>
        <taxon>Spermatophyta</taxon>
        <taxon>Magnoliopsida</taxon>
        <taxon>eudicotyledons</taxon>
        <taxon>Gunneridae</taxon>
        <taxon>Pentapetalae</taxon>
        <taxon>rosids</taxon>
        <taxon>fabids</taxon>
        <taxon>Rosales</taxon>
        <taxon>Moraceae</taxon>
        <taxon>Ficeae</taxon>
        <taxon>Ficus</taxon>
    </lineage>
</organism>
<evidence type="ECO:0000313" key="3">
    <source>
        <dbReference type="Proteomes" id="UP001187192"/>
    </source>
</evidence>
<sequence length="59" mass="6533">MCLNEPNVPKELFALDNVVLCPYRAVHTPESFQASAVTVIANLEAFFSNRPLITPITND</sequence>
<dbReference type="Gene3D" id="3.40.50.720">
    <property type="entry name" value="NAD(P)-binding Rossmann-like Domain"/>
    <property type="match status" value="2"/>
</dbReference>
<dbReference type="Gramene" id="FCD_00036501-RA">
    <property type="protein sequence ID" value="FCD_00036501-RA:cds"/>
    <property type="gene ID" value="FCD_00036501"/>
</dbReference>
<keyword evidence="1" id="KW-0560">Oxidoreductase</keyword>
<dbReference type="Proteomes" id="UP001187192">
    <property type="component" value="Unassembled WGS sequence"/>
</dbReference>
<dbReference type="GO" id="GO:0005829">
    <property type="term" value="C:cytosol"/>
    <property type="evidence" value="ECO:0007669"/>
    <property type="project" value="TreeGrafter"/>
</dbReference>
<name>A0AA88DN83_FICCA</name>
<protein>
    <submittedName>
        <fullName evidence="2">Uncharacterized protein</fullName>
    </submittedName>
</protein>
<dbReference type="InterPro" id="IPR050223">
    <property type="entry name" value="D-isomer_2-hydroxyacid_DH"/>
</dbReference>
<dbReference type="GO" id="GO:0030267">
    <property type="term" value="F:glyoxylate reductase (NADPH) activity"/>
    <property type="evidence" value="ECO:0007669"/>
    <property type="project" value="TreeGrafter"/>
</dbReference>
<evidence type="ECO:0000256" key="1">
    <source>
        <dbReference type="ARBA" id="ARBA00023002"/>
    </source>
</evidence>
<gene>
    <name evidence="2" type="ORF">TIFTF001_026992</name>
</gene>
<dbReference type="EMBL" id="BTGU01000073">
    <property type="protein sequence ID" value="GMN57884.1"/>
    <property type="molecule type" value="Genomic_DNA"/>
</dbReference>
<dbReference type="AlphaFoldDB" id="A0AA88DN83"/>
<accession>A0AA88DN83</accession>
<evidence type="ECO:0000313" key="2">
    <source>
        <dbReference type="EMBL" id="GMN57884.1"/>
    </source>
</evidence>
<dbReference type="GO" id="GO:0016618">
    <property type="term" value="F:hydroxypyruvate reductase [NAD(P)H] activity"/>
    <property type="evidence" value="ECO:0007669"/>
    <property type="project" value="TreeGrafter"/>
</dbReference>